<comment type="function">
    <text evidence="2">Hydrolyzes RNA 2',3'-cyclic phosphodiester to an RNA 2'-phosphomonoester.</text>
</comment>
<dbReference type="InterPro" id="IPR009097">
    <property type="entry name" value="Cyclic_Pdiesterase"/>
</dbReference>
<comment type="similarity">
    <text evidence="2">Belongs to the 2H phosphoesterase superfamily. ThpR family.</text>
</comment>
<name>A0A7W2KDL4_9PSED</name>
<dbReference type="Gene3D" id="3.90.1140.10">
    <property type="entry name" value="Cyclic phosphodiesterase"/>
    <property type="match status" value="1"/>
</dbReference>
<protein>
    <recommendedName>
        <fullName evidence="2">RNA 2',3'-cyclic phosphodiesterase</fullName>
        <shortName evidence="2">RNA 2',3'-CPDase</shortName>
        <ecNumber evidence="2">3.1.4.58</ecNumber>
    </recommendedName>
</protein>
<dbReference type="InterPro" id="IPR014051">
    <property type="entry name" value="Phosphoesterase_HXTX"/>
</dbReference>
<feature type="short sequence motif" description="HXTX 2" evidence="2">
    <location>
        <begin position="134"/>
        <end position="137"/>
    </location>
</feature>
<organism evidence="4 5">
    <name type="scientific">Pseudomonas juntendi</name>
    <dbReference type="NCBI Taxonomy" id="2666183"/>
    <lineage>
        <taxon>Bacteria</taxon>
        <taxon>Pseudomonadati</taxon>
        <taxon>Pseudomonadota</taxon>
        <taxon>Gammaproteobacteria</taxon>
        <taxon>Pseudomonadales</taxon>
        <taxon>Pseudomonadaceae</taxon>
        <taxon>Pseudomonas</taxon>
    </lineage>
</organism>
<comment type="caution">
    <text evidence="4">The sequence shown here is derived from an EMBL/GenBank/DDBJ whole genome shotgun (WGS) entry which is preliminary data.</text>
</comment>
<evidence type="ECO:0000313" key="5">
    <source>
        <dbReference type="Proteomes" id="UP000545074"/>
    </source>
</evidence>
<dbReference type="AlphaFoldDB" id="A0A7W2KDL4"/>
<accession>A0A7W2KDL4</accession>
<feature type="domain" description="Phosphoesterase HXTX" evidence="3">
    <location>
        <begin position="23"/>
        <end position="92"/>
    </location>
</feature>
<dbReference type="PANTHER" id="PTHR35561">
    <property type="entry name" value="RNA 2',3'-CYCLIC PHOSPHODIESTERASE"/>
    <property type="match status" value="1"/>
</dbReference>
<dbReference type="HAMAP" id="MF_01940">
    <property type="entry name" value="RNA_CPDase"/>
    <property type="match status" value="1"/>
</dbReference>
<gene>
    <name evidence="4" type="primary">thpR</name>
    <name evidence="4" type="ORF">H4C80_05375</name>
</gene>
<comment type="catalytic activity">
    <reaction evidence="2">
        <text>a 3'-end 2',3'-cyclophospho-ribonucleotide-RNA + H2O = a 3'-end 2'-phospho-ribonucleotide-RNA + H(+)</text>
        <dbReference type="Rhea" id="RHEA:11828"/>
        <dbReference type="Rhea" id="RHEA-COMP:10464"/>
        <dbReference type="Rhea" id="RHEA-COMP:17353"/>
        <dbReference type="ChEBI" id="CHEBI:15377"/>
        <dbReference type="ChEBI" id="CHEBI:15378"/>
        <dbReference type="ChEBI" id="CHEBI:83064"/>
        <dbReference type="ChEBI" id="CHEBI:173113"/>
        <dbReference type="EC" id="3.1.4.58"/>
    </reaction>
</comment>
<evidence type="ECO:0000313" key="4">
    <source>
        <dbReference type="EMBL" id="MBA6096578.1"/>
    </source>
</evidence>
<feature type="short sequence motif" description="HXTX 1" evidence="2">
    <location>
        <begin position="50"/>
        <end position="53"/>
    </location>
</feature>
<feature type="active site" description="Proton acceptor" evidence="2">
    <location>
        <position position="134"/>
    </location>
</feature>
<dbReference type="EMBL" id="JACGCX010000002">
    <property type="protein sequence ID" value="MBA6096578.1"/>
    <property type="molecule type" value="Genomic_DNA"/>
</dbReference>
<reference evidence="4 5" key="1">
    <citation type="submission" date="2020-07" db="EMBL/GenBank/DDBJ databases">
        <title>Diversity of carbapenemase encoding genes among Pseudomonas putida group clinical isolates in a tertiary Brazilian hospital.</title>
        <authorList>
            <person name="Alberto-Lei F."/>
            <person name="Nodari C.S."/>
            <person name="Streling A.P."/>
            <person name="Paulino J.T."/>
            <person name="Bessa-Neto F.O."/>
            <person name="Cayo R."/>
            <person name="Gales A.C."/>
        </authorList>
    </citation>
    <scope>NUCLEOTIDE SEQUENCE [LARGE SCALE GENOMIC DNA]</scope>
    <source>
        <strain evidence="4 5">12815</strain>
    </source>
</reference>
<dbReference type="EC" id="3.1.4.58" evidence="2"/>
<keyword evidence="1 2" id="KW-0378">Hydrolase</keyword>
<evidence type="ECO:0000256" key="2">
    <source>
        <dbReference type="HAMAP-Rule" id="MF_01940"/>
    </source>
</evidence>
<evidence type="ECO:0000256" key="1">
    <source>
        <dbReference type="ARBA" id="ARBA00022801"/>
    </source>
</evidence>
<dbReference type="Pfam" id="PF02834">
    <property type="entry name" value="LigT_PEase"/>
    <property type="match status" value="1"/>
</dbReference>
<dbReference type="GO" id="GO:0004113">
    <property type="term" value="F:2',3'-cyclic-nucleotide 3'-phosphodiesterase activity"/>
    <property type="evidence" value="ECO:0007669"/>
    <property type="project" value="InterPro"/>
</dbReference>
<dbReference type="InterPro" id="IPR004175">
    <property type="entry name" value="RNA_CPDase"/>
</dbReference>
<dbReference type="RefSeq" id="WP_182389065.1">
    <property type="nucleotide sequence ID" value="NZ_JACGCX010000002.1"/>
</dbReference>
<sequence length="200" mass="22022">MVHDVRPSGSPFKRLFFALPVSDVQRRALAQFRRGLNLRSGKPVPAANFHVTLLFLGDVDAALVPAICAAVDQLAQPGRVPRLTLDRLQVWQRSSALVLEAQQVPAALMRLVYGLQQALLPFAGQADKRDYRPHLTLARDYRGDLPEAGSAPAFFLGAPHFTLYESRKGTYWPLAQWPLAPSSATPGDCPPPFSQTGKLW</sequence>
<dbReference type="PANTHER" id="PTHR35561:SF1">
    <property type="entry name" value="RNA 2',3'-CYCLIC PHOSPHODIESTERASE"/>
    <property type="match status" value="1"/>
</dbReference>
<feature type="active site" description="Proton donor" evidence="2">
    <location>
        <position position="50"/>
    </location>
</feature>
<dbReference type="NCBIfam" id="TIGR02258">
    <property type="entry name" value="2_5_ligase"/>
    <property type="match status" value="1"/>
</dbReference>
<proteinExistence type="inferred from homology"/>
<dbReference type="GO" id="GO:0008664">
    <property type="term" value="F:RNA 2',3'-cyclic 3'-phosphodiesterase activity"/>
    <property type="evidence" value="ECO:0007669"/>
    <property type="project" value="UniProtKB-EC"/>
</dbReference>
<dbReference type="Proteomes" id="UP000545074">
    <property type="component" value="Unassembled WGS sequence"/>
</dbReference>
<evidence type="ECO:0000259" key="3">
    <source>
        <dbReference type="Pfam" id="PF02834"/>
    </source>
</evidence>
<dbReference type="SUPFAM" id="SSF55144">
    <property type="entry name" value="LigT-like"/>
    <property type="match status" value="1"/>
</dbReference>